<dbReference type="RefSeq" id="XP_064730737.1">
    <property type="nucleotide sequence ID" value="XM_064873633.1"/>
</dbReference>
<evidence type="ECO:0000313" key="6">
    <source>
        <dbReference type="Proteomes" id="UP001334248"/>
    </source>
</evidence>
<keyword evidence="3" id="KW-0479">Metal-binding</keyword>
<reference evidence="5 6" key="1">
    <citation type="journal article" date="2023" name="Res Sq">
        <title>Genomic and morphological characterization of Knufia obscura isolated from the Mars 2020 spacecraft assembly facility.</title>
        <authorList>
            <person name="Chander A.M."/>
            <person name="Teixeira M.M."/>
            <person name="Singh N.K."/>
            <person name="Williams M.P."/>
            <person name="Parker C.W."/>
            <person name="Leo P."/>
            <person name="Stajich J.E."/>
            <person name="Torok T."/>
            <person name="Tighe S."/>
            <person name="Mason C.E."/>
            <person name="Venkateswaran K."/>
        </authorList>
    </citation>
    <scope>NUCLEOTIDE SEQUENCE [LARGE SCALE GENOMIC DNA]</scope>
    <source>
        <strain evidence="5 6">CCFEE 5817</strain>
    </source>
</reference>
<comment type="cofactor">
    <cofactor evidence="1">
        <name>heme</name>
        <dbReference type="ChEBI" id="CHEBI:30413"/>
    </cofactor>
</comment>
<evidence type="ECO:0008006" key="7">
    <source>
        <dbReference type="Google" id="ProtNLM"/>
    </source>
</evidence>
<dbReference type="Proteomes" id="UP001334248">
    <property type="component" value="Unassembled WGS sequence"/>
</dbReference>
<dbReference type="PRINTS" id="PR00385">
    <property type="entry name" value="P450"/>
</dbReference>
<dbReference type="Gene3D" id="1.10.630.10">
    <property type="entry name" value="Cytochrome P450"/>
    <property type="match status" value="1"/>
</dbReference>
<comment type="caution">
    <text evidence="5">The sequence shown here is derived from an EMBL/GenBank/DDBJ whole genome shotgun (WGS) entry which is preliminary data.</text>
</comment>
<dbReference type="EMBL" id="JAVHJV010000005">
    <property type="protein sequence ID" value="KAK5942647.1"/>
    <property type="molecule type" value="Genomic_DNA"/>
</dbReference>
<sequence>MGIQQFGVKVFYLLGDEAASKREIEIGVPRDLEDLRDGLAQEYTIVKPEGIAFQTPVHTPLHTLEDVLACSTHIAITIDGCPVRDPRSGPMLPLVGNYYELYPDHLGNHQRLFKKYGRVIKTNAMGRINYLTDDPEITEIAYKENHGLFTKQTSDSNHPLYGIRDNTALFTCDTNCDSFKLTHKFIPPSMSPKAVKHYTPIMQETVNKAFPVFDQLDKAGLAFNVYQYMVKLSGQTLCRFVLGIDAHHFDSVSSGLHPIMILLTRILELNKAVQTRGDWYGKLPFGPPKQLQHTRLEIASVVDDLIDTCPRGGTEDLPLNEAALNASCLVDYLTRATDDKGDKLPYDLVLTNTLSILGAGFTTISALLAWLLYCVVTYEGNQDRLLQELVDYGVNEKTDLYPELVDSMPFLDSFIKEVMRLHSPAFQAGRNSLKDMILPGGYRLPKGAILIPNFPAIHTNNAHWSSPHRFNPDRWNTDEVKSRHKAAYLPFAMGPRGCIGYNYALQQIKILLPSLVYRYHWENVSPDAVEYDPEFQVIRPLNVYARAMKRTEWPQPTPKSAGSETAADVQIDAAAVAGQS</sequence>
<dbReference type="GeneID" id="89998661"/>
<evidence type="ECO:0000256" key="3">
    <source>
        <dbReference type="ARBA" id="ARBA00022723"/>
    </source>
</evidence>
<accession>A0ABR0RPW9</accession>
<comment type="similarity">
    <text evidence="2">Belongs to the cytochrome P450 family.</text>
</comment>
<dbReference type="InterPro" id="IPR036396">
    <property type="entry name" value="Cyt_P450_sf"/>
</dbReference>
<keyword evidence="4" id="KW-0408">Iron</keyword>
<dbReference type="SUPFAM" id="SSF48264">
    <property type="entry name" value="Cytochrome P450"/>
    <property type="match status" value="1"/>
</dbReference>
<dbReference type="PANTHER" id="PTHR24305">
    <property type="entry name" value="CYTOCHROME P450"/>
    <property type="match status" value="1"/>
</dbReference>
<organism evidence="5 6">
    <name type="scientific">Knufia obscura</name>
    <dbReference type="NCBI Taxonomy" id="1635080"/>
    <lineage>
        <taxon>Eukaryota</taxon>
        <taxon>Fungi</taxon>
        <taxon>Dikarya</taxon>
        <taxon>Ascomycota</taxon>
        <taxon>Pezizomycotina</taxon>
        <taxon>Eurotiomycetes</taxon>
        <taxon>Chaetothyriomycetidae</taxon>
        <taxon>Chaetothyriales</taxon>
        <taxon>Trichomeriaceae</taxon>
        <taxon>Knufia</taxon>
    </lineage>
</organism>
<dbReference type="PRINTS" id="PR00465">
    <property type="entry name" value="EP450IV"/>
</dbReference>
<dbReference type="CDD" id="cd00302">
    <property type="entry name" value="cytochrome_P450"/>
    <property type="match status" value="1"/>
</dbReference>
<gene>
    <name evidence="5" type="ORF">PMZ80_005212</name>
</gene>
<dbReference type="InterPro" id="IPR050121">
    <property type="entry name" value="Cytochrome_P450_monoxygenase"/>
</dbReference>
<dbReference type="InterPro" id="IPR002403">
    <property type="entry name" value="Cyt_P450_E_grp-IV"/>
</dbReference>
<proteinExistence type="inferred from homology"/>
<evidence type="ECO:0000313" key="5">
    <source>
        <dbReference type="EMBL" id="KAK5942647.1"/>
    </source>
</evidence>
<evidence type="ECO:0000256" key="4">
    <source>
        <dbReference type="ARBA" id="ARBA00023004"/>
    </source>
</evidence>
<evidence type="ECO:0000256" key="1">
    <source>
        <dbReference type="ARBA" id="ARBA00001971"/>
    </source>
</evidence>
<keyword evidence="6" id="KW-1185">Reference proteome</keyword>
<protein>
    <recommendedName>
        <fullName evidence="7">Cytochrome P450 monooxygenase</fullName>
    </recommendedName>
</protein>
<dbReference type="Pfam" id="PF00067">
    <property type="entry name" value="p450"/>
    <property type="match status" value="1"/>
</dbReference>
<name>A0ABR0RPW9_9EURO</name>
<dbReference type="InterPro" id="IPR001128">
    <property type="entry name" value="Cyt_P450"/>
</dbReference>
<evidence type="ECO:0000256" key="2">
    <source>
        <dbReference type="ARBA" id="ARBA00010617"/>
    </source>
</evidence>
<dbReference type="PANTHER" id="PTHR24305:SF87">
    <property type="entry name" value="CYTOCHROME P450 MONOOXYGENASE ALND-RELATED"/>
    <property type="match status" value="1"/>
</dbReference>